<dbReference type="Proteomes" id="UP000837801">
    <property type="component" value="Unassembled WGS sequence"/>
</dbReference>
<evidence type="ECO:0000256" key="1">
    <source>
        <dbReference type="PROSITE-ProRule" id="PRU00235"/>
    </source>
</evidence>
<reference evidence="3" key="1">
    <citation type="submission" date="2022-03" db="EMBL/GenBank/DDBJ databases">
        <authorList>
            <person name="Legras J.-L."/>
            <person name="Devillers H."/>
            <person name="Grondin C."/>
        </authorList>
    </citation>
    <scope>NUCLEOTIDE SEQUENCE</scope>
    <source>
        <strain evidence="3">CLIB 1423</strain>
    </source>
</reference>
<evidence type="ECO:0000256" key="2">
    <source>
        <dbReference type="SAM" id="MobiDB-lite"/>
    </source>
</evidence>
<dbReference type="Pfam" id="PF13540">
    <property type="entry name" value="RCC1_2"/>
    <property type="match status" value="1"/>
</dbReference>
<dbReference type="SUPFAM" id="SSF50985">
    <property type="entry name" value="RCC1/BLIP-II"/>
    <property type="match status" value="2"/>
</dbReference>
<dbReference type="EMBL" id="CAKXYY010000003">
    <property type="protein sequence ID" value="CAH2351327.1"/>
    <property type="molecule type" value="Genomic_DNA"/>
</dbReference>
<evidence type="ECO:0000313" key="4">
    <source>
        <dbReference type="Proteomes" id="UP000837801"/>
    </source>
</evidence>
<proteinExistence type="predicted"/>
<keyword evidence="4" id="KW-1185">Reference proteome</keyword>
<protein>
    <submittedName>
        <fullName evidence="3">SCF-associated factor 1</fullName>
    </submittedName>
</protein>
<dbReference type="GO" id="GO:0005737">
    <property type="term" value="C:cytoplasm"/>
    <property type="evidence" value="ECO:0007669"/>
    <property type="project" value="TreeGrafter"/>
</dbReference>
<dbReference type="InterPro" id="IPR051553">
    <property type="entry name" value="Ran_GTPase-activating"/>
</dbReference>
<gene>
    <name evidence="3" type="ORF">CLIB1423_03S03752</name>
</gene>
<name>A0A9P0QMB5_9ASCO</name>
<dbReference type="PANTHER" id="PTHR45982">
    <property type="entry name" value="REGULATOR OF CHROMOSOME CONDENSATION"/>
    <property type="match status" value="1"/>
</dbReference>
<comment type="caution">
    <text evidence="3">The sequence shown here is derived from an EMBL/GenBank/DDBJ whole genome shotgun (WGS) entry which is preliminary data.</text>
</comment>
<dbReference type="InterPro" id="IPR000408">
    <property type="entry name" value="Reg_chr_condens"/>
</dbReference>
<dbReference type="Gene3D" id="2.130.10.30">
    <property type="entry name" value="Regulator of chromosome condensation 1/beta-lactamase-inhibitor protein II"/>
    <property type="match status" value="2"/>
</dbReference>
<evidence type="ECO:0000313" key="3">
    <source>
        <dbReference type="EMBL" id="CAH2351327.1"/>
    </source>
</evidence>
<dbReference type="PANTHER" id="PTHR45982:SF3">
    <property type="entry name" value="F-BOX PROTEIN POF9"/>
    <property type="match status" value="1"/>
</dbReference>
<feature type="compositionally biased region" description="Polar residues" evidence="2">
    <location>
        <begin position="201"/>
        <end position="217"/>
    </location>
</feature>
<feature type="region of interest" description="Disordered" evidence="2">
    <location>
        <begin position="158"/>
        <end position="223"/>
    </location>
</feature>
<dbReference type="OrthoDB" id="61110at2759"/>
<organism evidence="3 4">
    <name type="scientific">[Candida] railenensis</name>
    <dbReference type="NCBI Taxonomy" id="45579"/>
    <lineage>
        <taxon>Eukaryota</taxon>
        <taxon>Fungi</taxon>
        <taxon>Dikarya</taxon>
        <taxon>Ascomycota</taxon>
        <taxon>Saccharomycotina</taxon>
        <taxon>Pichiomycetes</taxon>
        <taxon>Debaryomycetaceae</taxon>
        <taxon>Kurtzmaniella</taxon>
    </lineage>
</organism>
<dbReference type="GO" id="GO:0005085">
    <property type="term" value="F:guanyl-nucleotide exchange factor activity"/>
    <property type="evidence" value="ECO:0007669"/>
    <property type="project" value="TreeGrafter"/>
</dbReference>
<feature type="repeat" description="RCC1" evidence="1">
    <location>
        <begin position="79"/>
        <end position="138"/>
    </location>
</feature>
<dbReference type="InterPro" id="IPR009091">
    <property type="entry name" value="RCC1/BLIP-II"/>
</dbReference>
<accession>A0A9P0QMB5</accession>
<dbReference type="AlphaFoldDB" id="A0A9P0QMB5"/>
<sequence>MLELVDLGEDIIVSNVIPYLKSADIFSLSMTSQLLHNMLTTNETYHQLYLKHFGTKPVPLNLESYCWEELFKLRISSKAKFYTWGTNDFGRLGHDPRDLLKHKRFGGIDIPLVVNDLEGKIITAIEASGYSFQVLTNSGELYWTGQLWKKNYSSSPGPIAKDFEPPPPPRSASGRNATGIFGIPGLPGMARRYQNPHPRESSTSNNETQIHAETNPNLRLPPEEQVNRLNLANVRSPRPKLSNTHQFHLPIVSDSSGALGPKLISISSGREHVIGLDEEGKVYSWDTGISGSTGVEMIFPNIPYEDHKVTKISAGWNLSACFVENHGLIVWYSRESISKEQYYEQDFKAKANYILVPGTQENRIIDFLCGVDYVLYIKGNGKLYRFDIDAQGYFDGRADRNLIGSPFEVHKFNQWLSNLNLEIVGEGVKFSKITGCYHSFAIFTNDGRVLLGDSNRSRYVEIEDDSDDDEDENGPRNPIVLPQLQQKNIVDVVMGDYHFLALTDDGDLFSWGRESKQCGCLGLGPLNLNQVVELPTHVKEPIEKRKGKWLAVTAAGWQTGGIYILTDGEEEGSSEE</sequence>
<dbReference type="PROSITE" id="PS50012">
    <property type="entry name" value="RCC1_3"/>
    <property type="match status" value="2"/>
</dbReference>
<feature type="repeat" description="RCC1" evidence="1">
    <location>
        <begin position="447"/>
        <end position="505"/>
    </location>
</feature>